<sequence>MEILLPKDIFKILVVHSIHEYPFEACGILGGEMGDKNINIKSYFITKNVAPNPYREYLVDPLEEIKIFRYMNKVGQNFVGVYHSHPDGDEYLSDKDKEDMLSNICYLIFSVRFNNPVIKLKAYLKKNEDILDLPIRIF</sequence>
<name>A0A7C3KR81_DICTH</name>
<comment type="caution">
    <text evidence="7">The sequence shown here is derived from an EMBL/GenBank/DDBJ whole genome shotgun (WGS) entry which is preliminary data.</text>
</comment>
<evidence type="ECO:0000256" key="1">
    <source>
        <dbReference type="ARBA" id="ARBA00022670"/>
    </source>
</evidence>
<organism evidence="7">
    <name type="scientific">Dictyoglomus thermophilum</name>
    <dbReference type="NCBI Taxonomy" id="14"/>
    <lineage>
        <taxon>Bacteria</taxon>
        <taxon>Pseudomonadati</taxon>
        <taxon>Dictyoglomota</taxon>
        <taxon>Dictyoglomia</taxon>
        <taxon>Dictyoglomales</taxon>
        <taxon>Dictyoglomaceae</taxon>
        <taxon>Dictyoglomus</taxon>
    </lineage>
</organism>
<evidence type="ECO:0000256" key="4">
    <source>
        <dbReference type="ARBA" id="ARBA00022833"/>
    </source>
</evidence>
<dbReference type="GO" id="GO:0006508">
    <property type="term" value="P:proteolysis"/>
    <property type="evidence" value="ECO:0007669"/>
    <property type="project" value="UniProtKB-KW"/>
</dbReference>
<dbReference type="EMBL" id="DTDV01000021">
    <property type="protein sequence ID" value="HGK24391.1"/>
    <property type="molecule type" value="Genomic_DNA"/>
</dbReference>
<dbReference type="InterPro" id="IPR000555">
    <property type="entry name" value="JAMM/MPN+_dom"/>
</dbReference>
<proteinExistence type="predicted"/>
<keyword evidence="4" id="KW-0862">Zinc</keyword>
<dbReference type="InterPro" id="IPR037518">
    <property type="entry name" value="MPN"/>
</dbReference>
<dbReference type="FunFam" id="3.40.140.10:FF:000085">
    <property type="entry name" value="Mov34/MPN/PAD-1 family protein"/>
    <property type="match status" value="1"/>
</dbReference>
<dbReference type="PANTHER" id="PTHR34858">
    <property type="entry name" value="CYSO-CYSTEINE PEPTIDASE"/>
    <property type="match status" value="1"/>
</dbReference>
<dbReference type="AlphaFoldDB" id="A0A7C3KR81"/>
<dbReference type="PANTHER" id="PTHR34858:SF1">
    <property type="entry name" value="CYSO-CYSTEINE PEPTIDASE"/>
    <property type="match status" value="1"/>
</dbReference>
<dbReference type="GO" id="GO:0008270">
    <property type="term" value="F:zinc ion binding"/>
    <property type="evidence" value="ECO:0007669"/>
    <property type="project" value="TreeGrafter"/>
</dbReference>
<accession>A0A7C3KR81</accession>
<evidence type="ECO:0000256" key="5">
    <source>
        <dbReference type="ARBA" id="ARBA00023049"/>
    </source>
</evidence>
<dbReference type="InterPro" id="IPR051929">
    <property type="entry name" value="VirAsm_ModProt"/>
</dbReference>
<dbReference type="Gene3D" id="3.40.140.10">
    <property type="entry name" value="Cytidine Deaminase, domain 2"/>
    <property type="match status" value="1"/>
</dbReference>
<evidence type="ECO:0000256" key="3">
    <source>
        <dbReference type="ARBA" id="ARBA00022801"/>
    </source>
</evidence>
<protein>
    <submittedName>
        <fullName evidence="7">M67 family peptidase</fullName>
    </submittedName>
</protein>
<keyword evidence="3" id="KW-0378">Hydrolase</keyword>
<evidence type="ECO:0000313" key="7">
    <source>
        <dbReference type="EMBL" id="HGK24391.1"/>
    </source>
</evidence>
<evidence type="ECO:0000259" key="6">
    <source>
        <dbReference type="PROSITE" id="PS50249"/>
    </source>
</evidence>
<reference evidence="7" key="1">
    <citation type="journal article" date="2020" name="mSystems">
        <title>Genome- and Community-Level Interaction Insights into Carbon Utilization and Element Cycling Functions of Hydrothermarchaeota in Hydrothermal Sediment.</title>
        <authorList>
            <person name="Zhou Z."/>
            <person name="Liu Y."/>
            <person name="Xu W."/>
            <person name="Pan J."/>
            <person name="Luo Z.H."/>
            <person name="Li M."/>
        </authorList>
    </citation>
    <scope>NUCLEOTIDE SEQUENCE [LARGE SCALE GENOMIC DNA]</scope>
    <source>
        <strain evidence="7">SpSt-70</strain>
    </source>
</reference>
<keyword evidence="1" id="KW-0645">Protease</keyword>
<dbReference type="InterPro" id="IPR028090">
    <property type="entry name" value="JAB_dom_prok"/>
</dbReference>
<dbReference type="CDD" id="cd08070">
    <property type="entry name" value="MPN_like"/>
    <property type="match status" value="1"/>
</dbReference>
<dbReference type="GO" id="GO:0008235">
    <property type="term" value="F:metalloexopeptidase activity"/>
    <property type="evidence" value="ECO:0007669"/>
    <property type="project" value="TreeGrafter"/>
</dbReference>
<keyword evidence="5" id="KW-0482">Metalloprotease</keyword>
<dbReference type="RefSeq" id="WP_149122502.1">
    <property type="nucleotide sequence ID" value="NZ_VTFL01000001.1"/>
</dbReference>
<feature type="domain" description="MPN" evidence="6">
    <location>
        <begin position="2"/>
        <end position="138"/>
    </location>
</feature>
<dbReference type="SUPFAM" id="SSF102712">
    <property type="entry name" value="JAB1/MPN domain"/>
    <property type="match status" value="1"/>
</dbReference>
<dbReference type="PROSITE" id="PS50249">
    <property type="entry name" value="MPN"/>
    <property type="match status" value="1"/>
</dbReference>
<dbReference type="Pfam" id="PF14464">
    <property type="entry name" value="Prok-JAB"/>
    <property type="match status" value="1"/>
</dbReference>
<keyword evidence="2" id="KW-0479">Metal-binding</keyword>
<evidence type="ECO:0000256" key="2">
    <source>
        <dbReference type="ARBA" id="ARBA00022723"/>
    </source>
</evidence>
<dbReference type="SMART" id="SM00232">
    <property type="entry name" value="JAB_MPN"/>
    <property type="match status" value="1"/>
</dbReference>
<gene>
    <name evidence="7" type="ORF">ENU78_08215</name>
</gene>